<evidence type="ECO:0000256" key="2">
    <source>
        <dbReference type="SAM" id="MobiDB-lite"/>
    </source>
</evidence>
<dbReference type="EMBL" id="ML991846">
    <property type="protein sequence ID" value="KAF2230201.1"/>
    <property type="molecule type" value="Genomic_DNA"/>
</dbReference>
<name>A0A6A6GX78_VIRVR</name>
<accession>A0A6A6GX78</accession>
<dbReference type="Proteomes" id="UP000800092">
    <property type="component" value="Unassembled WGS sequence"/>
</dbReference>
<protein>
    <submittedName>
        <fullName evidence="3">Uncharacterized protein</fullName>
    </submittedName>
</protein>
<keyword evidence="4" id="KW-1185">Reference proteome</keyword>
<reference evidence="3" key="1">
    <citation type="journal article" date="2020" name="Stud. Mycol.">
        <title>101 Dothideomycetes genomes: a test case for predicting lifestyles and emergence of pathogens.</title>
        <authorList>
            <person name="Haridas S."/>
            <person name="Albert R."/>
            <person name="Binder M."/>
            <person name="Bloem J."/>
            <person name="Labutti K."/>
            <person name="Salamov A."/>
            <person name="Andreopoulos B."/>
            <person name="Baker S."/>
            <person name="Barry K."/>
            <person name="Bills G."/>
            <person name="Bluhm B."/>
            <person name="Cannon C."/>
            <person name="Castanera R."/>
            <person name="Culley D."/>
            <person name="Daum C."/>
            <person name="Ezra D."/>
            <person name="Gonzalez J."/>
            <person name="Henrissat B."/>
            <person name="Kuo A."/>
            <person name="Liang C."/>
            <person name="Lipzen A."/>
            <person name="Lutzoni F."/>
            <person name="Magnuson J."/>
            <person name="Mondo S."/>
            <person name="Nolan M."/>
            <person name="Ohm R."/>
            <person name="Pangilinan J."/>
            <person name="Park H.-J."/>
            <person name="Ramirez L."/>
            <person name="Alfaro M."/>
            <person name="Sun H."/>
            <person name="Tritt A."/>
            <person name="Yoshinaga Y."/>
            <person name="Zwiers L.-H."/>
            <person name="Turgeon B."/>
            <person name="Goodwin S."/>
            <person name="Spatafora J."/>
            <person name="Crous P."/>
            <person name="Grigoriev I."/>
        </authorList>
    </citation>
    <scope>NUCLEOTIDE SEQUENCE</scope>
    <source>
        <strain evidence="3">Tuck. ex Michener</strain>
    </source>
</reference>
<proteinExistence type="predicted"/>
<keyword evidence="1" id="KW-0175">Coiled coil</keyword>
<gene>
    <name evidence="3" type="ORF">EV356DRAFT_509374</name>
</gene>
<sequence length="401" mass="45793">MQSLTQPQLRKTDDSQQEEVLSLREELEKARAELQSSVGLRDEEVHSLQQDLATVKMELQSSVDLKEEEVHSLQENLAKVRAELQSSVGLKEEEVRGLQEDLAKVKTELQQVSSSKATEPERLRAELDSAAAALEDARRARDNQARDHEQSSQEVLRLRDEVGNLHKELQRTKTLAESSEKDMRVAQRAATERVATAKKRRAETNGLKDKVRQLQADRDGRPDTEVEALRAKATREESLKLSLAERCGDLTKQVRRLEGEVEVVTASGQAERERLEQEQRHSHGLGVDLVAATRKTEVLQRALRDMQLRLSRAAPSLVSAAETGEVARRGRPRAAAPPPCEPDEVWCGRARSPERVRRGKQRWRERREVVRREMEEKQARERDWEVEFEKRTGWKCPARRG</sequence>
<evidence type="ECO:0000256" key="1">
    <source>
        <dbReference type="SAM" id="Coils"/>
    </source>
</evidence>
<feature type="coiled-coil region" evidence="1">
    <location>
        <begin position="360"/>
        <end position="387"/>
    </location>
</feature>
<evidence type="ECO:0000313" key="3">
    <source>
        <dbReference type="EMBL" id="KAF2230201.1"/>
    </source>
</evidence>
<dbReference type="AlphaFoldDB" id="A0A6A6GX78"/>
<feature type="region of interest" description="Disordered" evidence="2">
    <location>
        <begin position="321"/>
        <end position="346"/>
    </location>
</feature>
<evidence type="ECO:0000313" key="4">
    <source>
        <dbReference type="Proteomes" id="UP000800092"/>
    </source>
</evidence>
<feature type="region of interest" description="Disordered" evidence="2">
    <location>
        <begin position="1"/>
        <end position="23"/>
    </location>
</feature>
<organism evidence="3 4">
    <name type="scientific">Viridothelium virens</name>
    <name type="common">Speckled blister lichen</name>
    <name type="synonym">Trypethelium virens</name>
    <dbReference type="NCBI Taxonomy" id="1048519"/>
    <lineage>
        <taxon>Eukaryota</taxon>
        <taxon>Fungi</taxon>
        <taxon>Dikarya</taxon>
        <taxon>Ascomycota</taxon>
        <taxon>Pezizomycotina</taxon>
        <taxon>Dothideomycetes</taxon>
        <taxon>Dothideomycetes incertae sedis</taxon>
        <taxon>Trypetheliales</taxon>
        <taxon>Trypetheliaceae</taxon>
        <taxon>Viridothelium</taxon>
    </lineage>
</organism>